<protein>
    <submittedName>
        <fullName evidence="1">Uncharacterized protein</fullName>
    </submittedName>
</protein>
<dbReference type="KEGG" id="ruv:EC9_17160"/>
<dbReference type="EMBL" id="CP036261">
    <property type="protein sequence ID" value="QDS87537.1"/>
    <property type="molecule type" value="Genomic_DNA"/>
</dbReference>
<name>A0A517LY39_9BACT</name>
<dbReference type="RefSeq" id="WP_145343955.1">
    <property type="nucleotide sequence ID" value="NZ_CP036261.1"/>
</dbReference>
<evidence type="ECO:0000313" key="1">
    <source>
        <dbReference type="EMBL" id="QDS87537.1"/>
    </source>
</evidence>
<dbReference type="Proteomes" id="UP000319557">
    <property type="component" value="Chromosome"/>
</dbReference>
<accession>A0A517LY39</accession>
<reference evidence="1 2" key="1">
    <citation type="submission" date="2019-02" db="EMBL/GenBank/DDBJ databases">
        <title>Deep-cultivation of Planctomycetes and their phenomic and genomic characterization uncovers novel biology.</title>
        <authorList>
            <person name="Wiegand S."/>
            <person name="Jogler M."/>
            <person name="Boedeker C."/>
            <person name="Pinto D."/>
            <person name="Vollmers J."/>
            <person name="Rivas-Marin E."/>
            <person name="Kohn T."/>
            <person name="Peeters S.H."/>
            <person name="Heuer A."/>
            <person name="Rast P."/>
            <person name="Oberbeckmann S."/>
            <person name="Bunk B."/>
            <person name="Jeske O."/>
            <person name="Meyerdierks A."/>
            <person name="Storesund J.E."/>
            <person name="Kallscheuer N."/>
            <person name="Luecker S."/>
            <person name="Lage O.M."/>
            <person name="Pohl T."/>
            <person name="Merkel B.J."/>
            <person name="Hornburger P."/>
            <person name="Mueller R.-W."/>
            <person name="Bruemmer F."/>
            <person name="Labrenz M."/>
            <person name="Spormann A.M."/>
            <person name="Op den Camp H."/>
            <person name="Overmann J."/>
            <person name="Amann R."/>
            <person name="Jetten M.S.M."/>
            <person name="Mascher T."/>
            <person name="Medema M.H."/>
            <person name="Devos D.P."/>
            <person name="Kaster A.-K."/>
            <person name="Ovreas L."/>
            <person name="Rohde M."/>
            <person name="Galperin M.Y."/>
            <person name="Jogler C."/>
        </authorList>
    </citation>
    <scope>NUCLEOTIDE SEQUENCE [LARGE SCALE GENOMIC DNA]</scope>
    <source>
        <strain evidence="1 2">EC9</strain>
    </source>
</reference>
<evidence type="ECO:0000313" key="2">
    <source>
        <dbReference type="Proteomes" id="UP000319557"/>
    </source>
</evidence>
<dbReference type="OrthoDB" id="221287at2"/>
<gene>
    <name evidence="1" type="ORF">EC9_17160</name>
</gene>
<proteinExistence type="predicted"/>
<dbReference type="AlphaFoldDB" id="A0A517LY39"/>
<sequence>MHHAKLFLYLVGLSYCLSNPWFPTTAVGQEVIAIAGETYGVGYARVQWPQPVEGLSRVLVTSPQGRVLYPTAEPVTVTVRDPMRLDPAPRELKFGRGKILERLGQVVKAAVTADEREQVTGYEIWFLFQGDSPFELQISGPAVATIPIVPVAASPEDQRAAMLQWWQTYQDQAEGQIAAAPFLPVADAYLLSYLSRRLDLPAPASLSRMRLEKPPAAIAMMADSAVLQRIALANVLRGNSTEESEVLTDLPAAAAPPEIDPLDDDDVPAEIEPIARMVPPECFYLRFGSFSNFLWFQKLAQEHDGDIKNMVARPILDRRSSQRIEELLNVRYNQLADLFGDALIGDVAVIGNDLLIDDGPSIGVLLQAKNAFLLSTFLEKDRRATEAQFDDCTLETKTIEGIEVSLLSTPDNRVRSFWVSNGNWMFVTSSEHLAGRFIAARKSRTTLAATDEFQQFRKQYPNAKTAPITFYLSGRFLSRLYTPQFQIELQRRSHAAAEMAVLVAARATAANEGKTLELPEDLIAAGYLPEGFGRRADRSGLILTPDGMLDSRRGGRQTLLPIDDTTIDKITPAERVWQDQINRSRTDQPGLLEPVFIQIARATADSKSPGQERLQIALDISPGLLGKQAWLVDQLGPATDIGVQFSKSDLVSFYANVHSDKLNGSIPPHYLFGGIKDCRPAPLEKFESPIDRIFAFSTIRGYLAAWPDPGLIDRLPLGLGRGSPVGPNMTRLVGGAYRYQSERVSLLSFNREVLVESIPDLAVLDKQPLRRAQLTIADLSQTDLGQWVSETLLESEQKKSQAGCDLLSRLTEQLGIDATSTLPFAEELLGAAMQCPLHGEYHCRDDGHWCSSATEADAPQTAAVMNWFRGLEASVDVVDERLLIDLEVDVKRAAK</sequence>
<organism evidence="1 2">
    <name type="scientific">Rosistilla ulvae</name>
    <dbReference type="NCBI Taxonomy" id="1930277"/>
    <lineage>
        <taxon>Bacteria</taxon>
        <taxon>Pseudomonadati</taxon>
        <taxon>Planctomycetota</taxon>
        <taxon>Planctomycetia</taxon>
        <taxon>Pirellulales</taxon>
        <taxon>Pirellulaceae</taxon>
        <taxon>Rosistilla</taxon>
    </lineage>
</organism>
<keyword evidence="2" id="KW-1185">Reference proteome</keyword>